<sequence length="148" mass="16934">MVDILTETVIDRPLAEVAAYAANPDNAPEWYENIRAAVWKTPKPLQVGSQVAFTAHFLGRQLAYTYRIREYIPGQRLVMGTEEGPFPMETTYTWEAINQQQTRMMLRNAGEPAGFSKLFAPLMATMMRKANTKDLKRIKQILEKEPLK</sequence>
<protein>
    <submittedName>
        <fullName evidence="1">SRPBCC family protein</fullName>
    </submittedName>
</protein>
<gene>
    <name evidence="1" type="ORF">GCM10023188_16910</name>
</gene>
<evidence type="ECO:0000313" key="2">
    <source>
        <dbReference type="Proteomes" id="UP001500552"/>
    </source>
</evidence>
<keyword evidence="2" id="KW-1185">Reference proteome</keyword>
<dbReference type="SUPFAM" id="SSF55961">
    <property type="entry name" value="Bet v1-like"/>
    <property type="match status" value="1"/>
</dbReference>
<dbReference type="EMBL" id="BAABHC010000006">
    <property type="protein sequence ID" value="GAA4430372.1"/>
    <property type="molecule type" value="Genomic_DNA"/>
</dbReference>
<dbReference type="CDD" id="cd08865">
    <property type="entry name" value="SRPBCC_10"/>
    <property type="match status" value="1"/>
</dbReference>
<dbReference type="Pfam" id="PF10604">
    <property type="entry name" value="Polyketide_cyc2"/>
    <property type="match status" value="1"/>
</dbReference>
<organism evidence="1 2">
    <name type="scientific">Pontibacter saemangeumensis</name>
    <dbReference type="NCBI Taxonomy" id="1084525"/>
    <lineage>
        <taxon>Bacteria</taxon>
        <taxon>Pseudomonadati</taxon>
        <taxon>Bacteroidota</taxon>
        <taxon>Cytophagia</taxon>
        <taxon>Cytophagales</taxon>
        <taxon>Hymenobacteraceae</taxon>
        <taxon>Pontibacter</taxon>
    </lineage>
</organism>
<comment type="caution">
    <text evidence="1">The sequence shown here is derived from an EMBL/GenBank/DDBJ whole genome shotgun (WGS) entry which is preliminary data.</text>
</comment>
<evidence type="ECO:0000313" key="1">
    <source>
        <dbReference type="EMBL" id="GAA4430372.1"/>
    </source>
</evidence>
<dbReference type="RefSeq" id="WP_345158288.1">
    <property type="nucleotide sequence ID" value="NZ_BAABHC010000006.1"/>
</dbReference>
<proteinExistence type="predicted"/>
<accession>A0ABP8LK17</accession>
<dbReference type="Proteomes" id="UP001500552">
    <property type="component" value="Unassembled WGS sequence"/>
</dbReference>
<reference evidence="2" key="1">
    <citation type="journal article" date="2019" name="Int. J. Syst. Evol. Microbiol.">
        <title>The Global Catalogue of Microorganisms (GCM) 10K type strain sequencing project: providing services to taxonomists for standard genome sequencing and annotation.</title>
        <authorList>
            <consortium name="The Broad Institute Genomics Platform"/>
            <consortium name="The Broad Institute Genome Sequencing Center for Infectious Disease"/>
            <person name="Wu L."/>
            <person name="Ma J."/>
        </authorList>
    </citation>
    <scope>NUCLEOTIDE SEQUENCE [LARGE SCALE GENOMIC DNA]</scope>
    <source>
        <strain evidence="2">JCM 17926</strain>
    </source>
</reference>
<dbReference type="Gene3D" id="3.30.530.20">
    <property type="match status" value="1"/>
</dbReference>
<name>A0ABP8LK17_9BACT</name>
<dbReference type="InterPro" id="IPR023393">
    <property type="entry name" value="START-like_dom_sf"/>
</dbReference>
<dbReference type="InterPro" id="IPR019587">
    <property type="entry name" value="Polyketide_cyclase/dehydratase"/>
</dbReference>